<proteinExistence type="inferred from homology"/>
<dbReference type="Proteomes" id="UP000541444">
    <property type="component" value="Unassembled WGS sequence"/>
</dbReference>
<dbReference type="PANTHER" id="PTHR18860">
    <property type="entry name" value="14-3-3 PROTEIN"/>
    <property type="match status" value="1"/>
</dbReference>
<feature type="domain" description="14-3-3" evidence="2">
    <location>
        <begin position="158"/>
        <end position="237"/>
    </location>
</feature>
<evidence type="ECO:0000313" key="4">
    <source>
        <dbReference type="Proteomes" id="UP000541444"/>
    </source>
</evidence>
<dbReference type="InterPro" id="IPR000308">
    <property type="entry name" value="14-3-3"/>
</dbReference>
<accession>A0A7J7MGK3</accession>
<protein>
    <recommendedName>
        <fullName evidence="2">14-3-3 domain-containing protein</fullName>
    </recommendedName>
</protein>
<dbReference type="EMBL" id="JACGCM010001549">
    <property type="protein sequence ID" value="KAF6153920.1"/>
    <property type="molecule type" value="Genomic_DNA"/>
</dbReference>
<dbReference type="Gene3D" id="1.20.190.20">
    <property type="entry name" value="14-3-3 domain"/>
    <property type="match status" value="1"/>
</dbReference>
<name>A0A7J7MGK3_9MAGN</name>
<gene>
    <name evidence="3" type="ORF">GIB67_023697</name>
</gene>
<evidence type="ECO:0000256" key="1">
    <source>
        <dbReference type="ARBA" id="ARBA00006141"/>
    </source>
</evidence>
<dbReference type="InterPro" id="IPR036815">
    <property type="entry name" value="14-3-3_dom_sf"/>
</dbReference>
<keyword evidence="4" id="KW-1185">Reference proteome</keyword>
<dbReference type="PRINTS" id="PR00305">
    <property type="entry name" value="1433ZETA"/>
</dbReference>
<dbReference type="AlphaFoldDB" id="A0A7J7MGK3"/>
<dbReference type="Pfam" id="PF00244">
    <property type="entry name" value="14-3-3"/>
    <property type="match status" value="1"/>
</dbReference>
<comment type="caution">
    <text evidence="3">The sequence shown here is derived from an EMBL/GenBank/DDBJ whole genome shotgun (WGS) entry which is preliminary data.</text>
</comment>
<dbReference type="OrthoDB" id="10260625at2759"/>
<evidence type="ECO:0000313" key="3">
    <source>
        <dbReference type="EMBL" id="KAF6153920.1"/>
    </source>
</evidence>
<organism evidence="3 4">
    <name type="scientific">Kingdonia uniflora</name>
    <dbReference type="NCBI Taxonomy" id="39325"/>
    <lineage>
        <taxon>Eukaryota</taxon>
        <taxon>Viridiplantae</taxon>
        <taxon>Streptophyta</taxon>
        <taxon>Embryophyta</taxon>
        <taxon>Tracheophyta</taxon>
        <taxon>Spermatophyta</taxon>
        <taxon>Magnoliopsida</taxon>
        <taxon>Ranunculales</taxon>
        <taxon>Circaeasteraceae</taxon>
        <taxon>Kingdonia</taxon>
    </lineage>
</organism>
<comment type="similarity">
    <text evidence="1">Belongs to the 14-3-3 family.</text>
</comment>
<dbReference type="SUPFAM" id="SSF48445">
    <property type="entry name" value="14-3-3 protein"/>
    <property type="match status" value="1"/>
</dbReference>
<dbReference type="InterPro" id="IPR023410">
    <property type="entry name" value="14-3-3_domain"/>
</dbReference>
<evidence type="ECO:0000259" key="2">
    <source>
        <dbReference type="Pfam" id="PF00244"/>
    </source>
</evidence>
<sequence length="238" mass="26903">MGYSDDRLMILEMTVSDLTSTVGELEEQLCPTNLARLPLRRHEIDASSHHQESFVPKGVPSSSVAVGNEPFIHVLDDEDRDESGVFGGPDEETPVVESIVTSKPKRNVSKLGWLIKDTVLPKAKATAGRVIPIPYPVFIFPLCFYIIEELHGGFLLLIEQKEDERGNEVNAKRIREYINKVESELSSIINDIITVIDEHLIPLSTAGESTVFYYKMKGDYYRYHAQFKSGNERKEFTD</sequence>
<reference evidence="3 4" key="1">
    <citation type="journal article" date="2020" name="IScience">
        <title>Genome Sequencing of the Endangered Kingdonia uniflora (Circaeasteraceae, Ranunculales) Reveals Potential Mechanisms of Evolutionary Specialization.</title>
        <authorList>
            <person name="Sun Y."/>
            <person name="Deng T."/>
            <person name="Zhang A."/>
            <person name="Moore M.J."/>
            <person name="Landis J.B."/>
            <person name="Lin N."/>
            <person name="Zhang H."/>
            <person name="Zhang X."/>
            <person name="Huang J."/>
            <person name="Zhang X."/>
            <person name="Sun H."/>
            <person name="Wang H."/>
        </authorList>
    </citation>
    <scope>NUCLEOTIDE SEQUENCE [LARGE SCALE GENOMIC DNA]</scope>
    <source>
        <strain evidence="3">TB1705</strain>
        <tissue evidence="3">Leaf</tissue>
    </source>
</reference>